<dbReference type="GO" id="GO:0005886">
    <property type="term" value="C:plasma membrane"/>
    <property type="evidence" value="ECO:0007669"/>
    <property type="project" value="TreeGrafter"/>
</dbReference>
<feature type="transmembrane region" description="Helical" evidence="3">
    <location>
        <begin position="813"/>
        <end position="835"/>
    </location>
</feature>
<dbReference type="PANTHER" id="PTHR11767:SF114">
    <property type="entry name" value="INWARD RECTIFIER POTASSIUM CHANNEL C-TERMINAL DOMAIN-CONTAINING PROTEIN"/>
    <property type="match status" value="1"/>
</dbReference>
<dbReference type="EMBL" id="CM026431">
    <property type="protein sequence ID" value="KAG0558835.1"/>
    <property type="molecule type" value="Genomic_DNA"/>
</dbReference>
<feature type="region of interest" description="Disordered" evidence="2">
    <location>
        <begin position="340"/>
        <end position="364"/>
    </location>
</feature>
<feature type="region of interest" description="Disordered" evidence="2">
    <location>
        <begin position="178"/>
        <end position="315"/>
    </location>
</feature>
<comment type="caution">
    <text evidence="4">The sequence shown here is derived from an EMBL/GenBank/DDBJ whole genome shotgun (WGS) entry which is preliminary data.</text>
</comment>
<gene>
    <name evidence="4" type="ORF">KC19_10G058400</name>
</gene>
<feature type="compositionally biased region" description="Basic and acidic residues" evidence="2">
    <location>
        <begin position="341"/>
        <end position="359"/>
    </location>
</feature>
<dbReference type="GO" id="GO:0034702">
    <property type="term" value="C:monoatomic ion channel complex"/>
    <property type="evidence" value="ECO:0007669"/>
    <property type="project" value="UniProtKB-KW"/>
</dbReference>
<keyword evidence="1" id="KW-0851">Voltage-gated channel</keyword>
<feature type="compositionally biased region" description="Polar residues" evidence="2">
    <location>
        <begin position="267"/>
        <end position="278"/>
    </location>
</feature>
<dbReference type="GO" id="GO:0005242">
    <property type="term" value="F:inward rectifier potassium channel activity"/>
    <property type="evidence" value="ECO:0007669"/>
    <property type="project" value="InterPro"/>
</dbReference>
<keyword evidence="1" id="KW-0633">Potassium transport</keyword>
<organism evidence="4 5">
    <name type="scientific">Ceratodon purpureus</name>
    <name type="common">Fire moss</name>
    <name type="synonym">Dicranum purpureum</name>
    <dbReference type="NCBI Taxonomy" id="3225"/>
    <lineage>
        <taxon>Eukaryota</taxon>
        <taxon>Viridiplantae</taxon>
        <taxon>Streptophyta</taxon>
        <taxon>Embryophyta</taxon>
        <taxon>Bryophyta</taxon>
        <taxon>Bryophytina</taxon>
        <taxon>Bryopsida</taxon>
        <taxon>Dicranidae</taxon>
        <taxon>Pseudoditrichales</taxon>
        <taxon>Ditrichaceae</taxon>
        <taxon>Ceratodon</taxon>
    </lineage>
</organism>
<feature type="compositionally biased region" description="Basic residues" evidence="2">
    <location>
        <begin position="298"/>
        <end position="307"/>
    </location>
</feature>
<dbReference type="GO" id="GO:0034765">
    <property type="term" value="P:regulation of monoatomic ion transmembrane transport"/>
    <property type="evidence" value="ECO:0007669"/>
    <property type="project" value="TreeGrafter"/>
</dbReference>
<keyword evidence="5" id="KW-1185">Reference proteome</keyword>
<keyword evidence="1" id="KW-0407">Ion channel</keyword>
<feature type="compositionally biased region" description="Basic and acidic residues" evidence="2">
    <location>
        <begin position="239"/>
        <end position="252"/>
    </location>
</feature>
<evidence type="ECO:0000313" key="5">
    <source>
        <dbReference type="Proteomes" id="UP000822688"/>
    </source>
</evidence>
<dbReference type="AlphaFoldDB" id="A0A8T0GJT1"/>
<comment type="subcellular location">
    <subcellularLocation>
        <location evidence="1">Membrane</location>
        <topology evidence="1">Multi-pass membrane protein</topology>
    </subcellularLocation>
</comment>
<keyword evidence="3" id="KW-0472">Membrane</keyword>
<feature type="compositionally biased region" description="Polar residues" evidence="2">
    <location>
        <begin position="184"/>
        <end position="193"/>
    </location>
</feature>
<dbReference type="Gene3D" id="1.20.120.20">
    <property type="entry name" value="Apolipoprotein"/>
    <property type="match status" value="1"/>
</dbReference>
<keyword evidence="1 3" id="KW-0812">Transmembrane</keyword>
<reference evidence="4" key="1">
    <citation type="submission" date="2020-06" db="EMBL/GenBank/DDBJ databases">
        <title>WGS assembly of Ceratodon purpureus strain R40.</title>
        <authorList>
            <person name="Carey S.B."/>
            <person name="Jenkins J."/>
            <person name="Shu S."/>
            <person name="Lovell J.T."/>
            <person name="Sreedasyam A."/>
            <person name="Maumus F."/>
            <person name="Tiley G.P."/>
            <person name="Fernandez-Pozo N."/>
            <person name="Barry K."/>
            <person name="Chen C."/>
            <person name="Wang M."/>
            <person name="Lipzen A."/>
            <person name="Daum C."/>
            <person name="Saski C.A."/>
            <person name="Payton A.C."/>
            <person name="Mcbreen J.C."/>
            <person name="Conrad R.E."/>
            <person name="Kollar L.M."/>
            <person name="Olsson S."/>
            <person name="Huttunen S."/>
            <person name="Landis J.B."/>
            <person name="Wickett N.J."/>
            <person name="Johnson M.G."/>
            <person name="Rensing S.A."/>
            <person name="Grimwood J."/>
            <person name="Schmutz J."/>
            <person name="Mcdaniel S.F."/>
        </authorList>
    </citation>
    <scope>NUCLEOTIDE SEQUENCE</scope>
    <source>
        <strain evidence="4">R40</strain>
    </source>
</reference>
<dbReference type="InterPro" id="IPR016449">
    <property type="entry name" value="K_chnl_inward-rec_Kir"/>
</dbReference>
<keyword evidence="1" id="KW-0406">Ion transport</keyword>
<evidence type="ECO:0000313" key="4">
    <source>
        <dbReference type="EMBL" id="KAG0558835.1"/>
    </source>
</evidence>
<dbReference type="PANTHER" id="PTHR11767">
    <property type="entry name" value="INWARD RECTIFIER POTASSIUM CHANNEL"/>
    <property type="match status" value="1"/>
</dbReference>
<evidence type="ECO:0000256" key="1">
    <source>
        <dbReference type="RuleBase" id="RU003822"/>
    </source>
</evidence>
<keyword evidence="3" id="KW-1133">Transmembrane helix</keyword>
<proteinExistence type="inferred from homology"/>
<protein>
    <submittedName>
        <fullName evidence="4">Uncharacterized protein</fullName>
    </submittedName>
</protein>
<sequence>MSSMTSVFVRPAGSVQGVEICSCVLPVSISRWKDRRLCPGGVGVMGVFDGGRRRMVVQAGLGRYSGAIHGSRSKKSWRRNPSQISEDERNEKELDKLDDHGAKLRGAYGDDVAQDSASVSNRCEDNEEPVVDQFHADGTSESSMYETQFQQSCYADYATNQDDVGEDLSMEIDERMLDNHNDGMTENSNTRNEGLSREDHEVVPITVFDGSGHETRSFVSSDLEDSHGQQGATTAENGGAKDSRTGDEENSRAKNSLAQNVGDMEAGTSQSGTQSTNRGVGESDRSRPGSAKPTMQRRASRGRRKKMPSLSSDSLPITFFPEEVAPVAATILTNPEVFVDPDEKSASNLDNTKRLEKSSKMPSYSPRLKAYDQKLMVVGKQHKLQSTGNVSTMETTFVRSPASKAEWPARAAGSMTTASSDFGALEFAGEDVSVSGQSLGFDMNEVNGHIKQGRRKKSIIVAALPRLIRPKRLSETAASTQSVDVTVDSESSSALASSATANSESLTSLPPPLKIVTELPSKIAELPVKLVKDLPAKVADLPEVVKEIPVVAELSTVVAELPAKAVVETAQILKEQVVDPVVEILPDAVVEQVSSQVDEVSTKVSEQVSEVSSQVLESVTSTAAQVSETVTATVSDVTESVSSTAAQVTETVQATATAVSSTAAAVVDFLISDDDDDTDSDDEFETFKTSDAPEFRGMKGLNNFHVLQEDNGIFSVIYDFYIYMLKKPLPEFALAMFAAPVMLSVVFTFLYLPDVNGLALDDTARNFFDAASGDVTTGGLTLSWTTLFEIFMFSLSLSTGLQPELAPLSPYTLVLANVNALFAQLIFVFLSGAGIDLDLPQRFQCNLFADIPALCV</sequence>
<accession>A0A8T0GJT1</accession>
<feature type="region of interest" description="Disordered" evidence="2">
    <location>
        <begin position="69"/>
        <end position="93"/>
    </location>
</feature>
<comment type="similarity">
    <text evidence="1">Belongs to the inward rectifier-type potassium channel (TC 1.A.2.1) family.</text>
</comment>
<dbReference type="GO" id="GO:1990573">
    <property type="term" value="P:potassium ion import across plasma membrane"/>
    <property type="evidence" value="ECO:0007669"/>
    <property type="project" value="TreeGrafter"/>
</dbReference>
<keyword evidence="1" id="KW-0630">Potassium</keyword>
<name>A0A8T0GJT1_CERPU</name>
<evidence type="ECO:0000256" key="3">
    <source>
        <dbReference type="SAM" id="Phobius"/>
    </source>
</evidence>
<dbReference type="Proteomes" id="UP000822688">
    <property type="component" value="Chromosome 10"/>
</dbReference>
<keyword evidence="1" id="KW-0813">Transport</keyword>
<feature type="transmembrane region" description="Helical" evidence="3">
    <location>
        <begin position="782"/>
        <end position="801"/>
    </location>
</feature>
<feature type="transmembrane region" description="Helical" evidence="3">
    <location>
        <begin position="732"/>
        <end position="752"/>
    </location>
</feature>
<evidence type="ECO:0000256" key="2">
    <source>
        <dbReference type="SAM" id="MobiDB-lite"/>
    </source>
</evidence>